<accession>A0A4R3JBE7</accession>
<sequence>MSRTPFPRKAFPMTHAPDITPKSWLMVLTLGVVWGATFMFMEIALRGMTPFWLAAGRISFAAVLTLTVWLAGSRKLFLTEKRDWGALCLVGILSTALPFLLLSWGMQYVTSGFAGVSMATVALMVLPLAHFLVPGERMSLRRFIGFLIGFAGVAVLIGPEAFAPSGAAMEPLGRLACIGVAACYAVSSIAMRRLPPVDPIGLAAVPMLIGALFVIPLAWLREGPPPMPDTQTLIVIAMLGLVPTAGANLLRVLVIRSAGPVFMSLTNYIVPLCSVFLGALVLGEPLHSSLLVALILILAGVALSQYGALRRLFGRDQ</sequence>
<feature type="transmembrane region" description="Helical" evidence="6">
    <location>
        <begin position="23"/>
        <end position="45"/>
    </location>
</feature>
<dbReference type="InterPro" id="IPR000620">
    <property type="entry name" value="EamA_dom"/>
</dbReference>
<dbReference type="PANTHER" id="PTHR32322:SF2">
    <property type="entry name" value="EAMA DOMAIN-CONTAINING PROTEIN"/>
    <property type="match status" value="1"/>
</dbReference>
<dbReference type="EMBL" id="SLZU01000009">
    <property type="protein sequence ID" value="TCS62406.1"/>
    <property type="molecule type" value="Genomic_DNA"/>
</dbReference>
<dbReference type="GO" id="GO:0016020">
    <property type="term" value="C:membrane"/>
    <property type="evidence" value="ECO:0007669"/>
    <property type="project" value="UniProtKB-SubCell"/>
</dbReference>
<name>A0A4R3JBE7_9RHOB</name>
<protein>
    <submittedName>
        <fullName evidence="8">Drug/metabolite transporter (DMT)-like permease</fullName>
    </submittedName>
</protein>
<comment type="caution">
    <text evidence="8">The sequence shown here is derived from an EMBL/GenBank/DDBJ whole genome shotgun (WGS) entry which is preliminary data.</text>
</comment>
<keyword evidence="4 6" id="KW-1133">Transmembrane helix</keyword>
<feature type="transmembrane region" description="Helical" evidence="6">
    <location>
        <begin position="265"/>
        <end position="283"/>
    </location>
</feature>
<gene>
    <name evidence="8" type="ORF">EDD52_109146</name>
</gene>
<reference evidence="8 9" key="1">
    <citation type="submission" date="2019-03" db="EMBL/GenBank/DDBJ databases">
        <title>Genomic Encyclopedia of Type Strains, Phase IV (KMG-IV): sequencing the most valuable type-strain genomes for metagenomic binning, comparative biology and taxonomic classification.</title>
        <authorList>
            <person name="Goeker M."/>
        </authorList>
    </citation>
    <scope>NUCLEOTIDE SEQUENCE [LARGE SCALE GENOMIC DNA]</scope>
    <source>
        <strain evidence="8 9">DSM 104836</strain>
    </source>
</reference>
<feature type="domain" description="EamA" evidence="7">
    <location>
        <begin position="173"/>
        <end position="303"/>
    </location>
</feature>
<dbReference type="Proteomes" id="UP000295696">
    <property type="component" value="Unassembled WGS sequence"/>
</dbReference>
<evidence type="ECO:0000256" key="2">
    <source>
        <dbReference type="ARBA" id="ARBA00007362"/>
    </source>
</evidence>
<dbReference type="PANTHER" id="PTHR32322">
    <property type="entry name" value="INNER MEMBRANE TRANSPORTER"/>
    <property type="match status" value="1"/>
</dbReference>
<keyword evidence="5 6" id="KW-0472">Membrane</keyword>
<feature type="transmembrane region" description="Helical" evidence="6">
    <location>
        <begin position="140"/>
        <end position="159"/>
    </location>
</feature>
<feature type="transmembrane region" description="Helical" evidence="6">
    <location>
        <begin position="232"/>
        <end position="253"/>
    </location>
</feature>
<comment type="similarity">
    <text evidence="2">Belongs to the EamA transporter family.</text>
</comment>
<evidence type="ECO:0000313" key="9">
    <source>
        <dbReference type="Proteomes" id="UP000295696"/>
    </source>
</evidence>
<feature type="transmembrane region" description="Helical" evidence="6">
    <location>
        <begin position="84"/>
        <end position="106"/>
    </location>
</feature>
<evidence type="ECO:0000256" key="5">
    <source>
        <dbReference type="ARBA" id="ARBA00023136"/>
    </source>
</evidence>
<dbReference type="InterPro" id="IPR050638">
    <property type="entry name" value="AA-Vitamin_Transporters"/>
</dbReference>
<keyword evidence="9" id="KW-1185">Reference proteome</keyword>
<dbReference type="Pfam" id="PF00892">
    <property type="entry name" value="EamA"/>
    <property type="match status" value="2"/>
</dbReference>
<dbReference type="AlphaFoldDB" id="A0A4R3JBE7"/>
<evidence type="ECO:0000259" key="7">
    <source>
        <dbReference type="Pfam" id="PF00892"/>
    </source>
</evidence>
<keyword evidence="3 6" id="KW-0812">Transmembrane</keyword>
<evidence type="ECO:0000313" key="8">
    <source>
        <dbReference type="EMBL" id="TCS62406.1"/>
    </source>
</evidence>
<proteinExistence type="inferred from homology"/>
<feature type="transmembrane region" description="Helical" evidence="6">
    <location>
        <begin position="112"/>
        <end position="133"/>
    </location>
</feature>
<evidence type="ECO:0000256" key="1">
    <source>
        <dbReference type="ARBA" id="ARBA00004141"/>
    </source>
</evidence>
<feature type="transmembrane region" description="Helical" evidence="6">
    <location>
        <begin position="51"/>
        <end position="72"/>
    </location>
</feature>
<organism evidence="8 9">
    <name type="scientific">Primorskyibacter sedentarius</name>
    <dbReference type="NCBI Taxonomy" id="745311"/>
    <lineage>
        <taxon>Bacteria</taxon>
        <taxon>Pseudomonadati</taxon>
        <taxon>Pseudomonadota</taxon>
        <taxon>Alphaproteobacteria</taxon>
        <taxon>Rhodobacterales</taxon>
        <taxon>Roseobacteraceae</taxon>
        <taxon>Primorskyibacter</taxon>
    </lineage>
</organism>
<feature type="transmembrane region" description="Helical" evidence="6">
    <location>
        <begin position="202"/>
        <end position="220"/>
    </location>
</feature>
<evidence type="ECO:0000256" key="4">
    <source>
        <dbReference type="ARBA" id="ARBA00022989"/>
    </source>
</evidence>
<evidence type="ECO:0000256" key="3">
    <source>
        <dbReference type="ARBA" id="ARBA00022692"/>
    </source>
</evidence>
<comment type="subcellular location">
    <subcellularLocation>
        <location evidence="1">Membrane</location>
        <topology evidence="1">Multi-pass membrane protein</topology>
    </subcellularLocation>
</comment>
<evidence type="ECO:0000256" key="6">
    <source>
        <dbReference type="SAM" id="Phobius"/>
    </source>
</evidence>
<feature type="transmembrane region" description="Helical" evidence="6">
    <location>
        <begin position="289"/>
        <end position="309"/>
    </location>
</feature>
<dbReference type="SUPFAM" id="SSF103481">
    <property type="entry name" value="Multidrug resistance efflux transporter EmrE"/>
    <property type="match status" value="2"/>
</dbReference>
<dbReference type="InterPro" id="IPR037185">
    <property type="entry name" value="EmrE-like"/>
</dbReference>
<feature type="transmembrane region" description="Helical" evidence="6">
    <location>
        <begin position="171"/>
        <end position="190"/>
    </location>
</feature>
<feature type="domain" description="EamA" evidence="7">
    <location>
        <begin position="25"/>
        <end position="157"/>
    </location>
</feature>